<sequence>YAFINFAYADDAARFKATFDEFSFSGTFSEKVCEIVISRAQGLEANLRAHSRHVEPDDVFSVSSYRPLPIEGQLAENTQLHQGGCWSAQ</sequence>
<evidence type="ECO:0008006" key="3">
    <source>
        <dbReference type="Google" id="ProtNLM"/>
    </source>
</evidence>
<proteinExistence type="predicted"/>
<feature type="non-terminal residue" evidence="1">
    <location>
        <position position="89"/>
    </location>
</feature>
<feature type="non-terminal residue" evidence="1">
    <location>
        <position position="1"/>
    </location>
</feature>
<organism evidence="1 2">
    <name type="scientific">Polarella glacialis</name>
    <name type="common">Dinoflagellate</name>
    <dbReference type="NCBI Taxonomy" id="89957"/>
    <lineage>
        <taxon>Eukaryota</taxon>
        <taxon>Sar</taxon>
        <taxon>Alveolata</taxon>
        <taxon>Dinophyceae</taxon>
        <taxon>Suessiales</taxon>
        <taxon>Suessiaceae</taxon>
        <taxon>Polarella</taxon>
    </lineage>
</organism>
<comment type="caution">
    <text evidence="1">The sequence shown here is derived from an EMBL/GenBank/DDBJ whole genome shotgun (WGS) entry which is preliminary data.</text>
</comment>
<gene>
    <name evidence="1" type="ORF">PGLA1383_LOCUS36776</name>
</gene>
<dbReference type="Proteomes" id="UP000654075">
    <property type="component" value="Unassembled WGS sequence"/>
</dbReference>
<dbReference type="EMBL" id="CAJNNV010026868">
    <property type="protein sequence ID" value="CAE8619183.1"/>
    <property type="molecule type" value="Genomic_DNA"/>
</dbReference>
<name>A0A813G3F3_POLGL</name>
<accession>A0A813G3F3</accession>
<protein>
    <recommendedName>
        <fullName evidence="3">Mei2-like C-terminal RNA recognition motif domain-containing protein</fullName>
    </recommendedName>
</protein>
<keyword evidence="2" id="KW-1185">Reference proteome</keyword>
<reference evidence="1" key="1">
    <citation type="submission" date="2021-02" db="EMBL/GenBank/DDBJ databases">
        <authorList>
            <person name="Dougan E. K."/>
            <person name="Rhodes N."/>
            <person name="Thang M."/>
            <person name="Chan C."/>
        </authorList>
    </citation>
    <scope>NUCLEOTIDE SEQUENCE</scope>
</reference>
<dbReference type="AlphaFoldDB" id="A0A813G3F3"/>
<evidence type="ECO:0000313" key="2">
    <source>
        <dbReference type="Proteomes" id="UP000654075"/>
    </source>
</evidence>
<evidence type="ECO:0000313" key="1">
    <source>
        <dbReference type="EMBL" id="CAE8619183.1"/>
    </source>
</evidence>